<dbReference type="RefSeq" id="WP_011422692.1">
    <property type="nucleotide sequence ID" value="NC_007760.1"/>
</dbReference>
<protein>
    <submittedName>
        <fullName evidence="3">Putative GAF sensor protein</fullName>
    </submittedName>
</protein>
<dbReference type="InterPro" id="IPR003018">
    <property type="entry name" value="GAF"/>
</dbReference>
<dbReference type="SUPFAM" id="SSF55781">
    <property type="entry name" value="GAF domain-like"/>
    <property type="match status" value="1"/>
</dbReference>
<dbReference type="AlphaFoldDB" id="Q2IFQ3"/>
<dbReference type="OrthoDB" id="5505169at2"/>
<dbReference type="Gene3D" id="3.30.450.40">
    <property type="match status" value="1"/>
</dbReference>
<name>Q2IFQ3_ANADE</name>
<evidence type="ECO:0000313" key="4">
    <source>
        <dbReference type="Proteomes" id="UP000001935"/>
    </source>
</evidence>
<dbReference type="Pfam" id="PF01590">
    <property type="entry name" value="GAF"/>
    <property type="match status" value="1"/>
</dbReference>
<accession>Q2IFQ3</accession>
<dbReference type="InterPro" id="IPR029016">
    <property type="entry name" value="GAF-like_dom_sf"/>
</dbReference>
<dbReference type="KEGG" id="ade:Adeh_3644"/>
<dbReference type="Proteomes" id="UP000001935">
    <property type="component" value="Chromosome"/>
</dbReference>
<reference evidence="3" key="1">
    <citation type="submission" date="2006-01" db="EMBL/GenBank/DDBJ databases">
        <title>Complete sequence of Anaeromyxobacter dehalogenans 2CP-C.</title>
        <authorList>
            <consortium name="US DOE Joint Genome Institute"/>
            <person name="Copeland A."/>
            <person name="Lucas S."/>
            <person name="Lapidus A."/>
            <person name="Barry K."/>
            <person name="Detter J.C."/>
            <person name="Glavina T."/>
            <person name="Hammon N."/>
            <person name="Israni S."/>
            <person name="Pitluck S."/>
            <person name="Brettin T."/>
            <person name="Bruce D."/>
            <person name="Han C."/>
            <person name="Tapia R."/>
            <person name="Gilna P."/>
            <person name="Kiss H."/>
            <person name="Schmutz J."/>
            <person name="Larimer F."/>
            <person name="Land M."/>
            <person name="Kyrpides N."/>
            <person name="Anderson I."/>
            <person name="Sanford R.A."/>
            <person name="Ritalahti K.M."/>
            <person name="Thomas H.S."/>
            <person name="Kirby J.R."/>
            <person name="Zhulin I.B."/>
            <person name="Loeffler F.E."/>
            <person name="Richardson P."/>
        </authorList>
    </citation>
    <scope>NUCLEOTIDE SEQUENCE</scope>
    <source>
        <strain evidence="3">2CP-C</strain>
    </source>
</reference>
<dbReference type="SMART" id="SM00065">
    <property type="entry name" value="GAF"/>
    <property type="match status" value="1"/>
</dbReference>
<dbReference type="EMBL" id="CP000251">
    <property type="protein sequence ID" value="ABC83410.1"/>
    <property type="molecule type" value="Genomic_DNA"/>
</dbReference>
<evidence type="ECO:0000256" key="1">
    <source>
        <dbReference type="SAM" id="MobiDB-lite"/>
    </source>
</evidence>
<evidence type="ECO:0000259" key="2">
    <source>
        <dbReference type="SMART" id="SM00065"/>
    </source>
</evidence>
<organism evidence="3 4">
    <name type="scientific">Anaeromyxobacter dehalogenans (strain 2CP-C)</name>
    <dbReference type="NCBI Taxonomy" id="290397"/>
    <lineage>
        <taxon>Bacteria</taxon>
        <taxon>Pseudomonadati</taxon>
        <taxon>Myxococcota</taxon>
        <taxon>Myxococcia</taxon>
        <taxon>Myxococcales</taxon>
        <taxon>Cystobacterineae</taxon>
        <taxon>Anaeromyxobacteraceae</taxon>
        <taxon>Anaeromyxobacter</taxon>
    </lineage>
</organism>
<feature type="domain" description="GAF" evidence="2">
    <location>
        <begin position="164"/>
        <end position="306"/>
    </location>
</feature>
<feature type="region of interest" description="Disordered" evidence="1">
    <location>
        <begin position="74"/>
        <end position="142"/>
    </location>
</feature>
<dbReference type="eggNOG" id="COG2203">
    <property type="taxonomic scope" value="Bacteria"/>
</dbReference>
<dbReference type="STRING" id="290397.Adeh_3644"/>
<gene>
    <name evidence="3" type="ordered locus">Adeh_3644</name>
</gene>
<evidence type="ECO:0000313" key="3">
    <source>
        <dbReference type="EMBL" id="ABC83410.1"/>
    </source>
</evidence>
<sequence>MAQFEIFVPATPPAHAADVVVLLEADSWLGALRAGVARIGGRHPANVLCDVRPGGAIHVTDPETGRAFRIQELPEAAVRPSRTPPPGAVPAAPRPRRPARDEITEKLPLPGAPRGGGTPEARPLPSRPPAAPIGREPAPRSPATAALLAEVARRVAALPGAGAEAGGGLGALLELALERTGCEAGSVFLLRPGERELSFAVARGPAADAILRRGVRVPVGAGVVGFCVQENVALAVSDVRQDPRFDDAVARAAGYEARSLLCTPIARGGRVLGAIEVMNKRGGELFDQQDVAVLALLADVAAARLP</sequence>
<dbReference type="HOGENOM" id="CLU_920227_0_0_7"/>
<proteinExistence type="predicted"/>